<evidence type="ECO:0000313" key="1">
    <source>
        <dbReference type="EMBL" id="KUF95403.1"/>
    </source>
</evidence>
<accession>A0A0W8DGD5</accession>
<protein>
    <submittedName>
        <fullName evidence="1">BZIP transcription factor 1</fullName>
    </submittedName>
</protein>
<dbReference type="EMBL" id="LNFO01001085">
    <property type="protein sequence ID" value="KUF95403.1"/>
    <property type="molecule type" value="Genomic_DNA"/>
</dbReference>
<dbReference type="CDD" id="cd14686">
    <property type="entry name" value="bZIP"/>
    <property type="match status" value="1"/>
</dbReference>
<proteinExistence type="predicted"/>
<dbReference type="OrthoDB" id="123998at2759"/>
<dbReference type="Proteomes" id="UP000052943">
    <property type="component" value="Unassembled WGS sequence"/>
</dbReference>
<gene>
    <name evidence="1" type="ORF">AM587_10002940</name>
</gene>
<reference evidence="1 2" key="1">
    <citation type="submission" date="2015-11" db="EMBL/GenBank/DDBJ databases">
        <title>Genomes and virulence difference between two physiological races of Phytophthora nicotianae.</title>
        <authorList>
            <person name="Liu H."/>
            <person name="Ma X."/>
            <person name="Yu H."/>
            <person name="Fang D."/>
            <person name="Li Y."/>
            <person name="Wang X."/>
            <person name="Wang W."/>
            <person name="Dong Y."/>
            <person name="Xiao B."/>
        </authorList>
    </citation>
    <scope>NUCLEOTIDE SEQUENCE [LARGE SCALE GENOMIC DNA]</scope>
    <source>
        <strain evidence="2">race 0</strain>
    </source>
</reference>
<evidence type="ECO:0000313" key="2">
    <source>
        <dbReference type="Proteomes" id="UP000052943"/>
    </source>
</evidence>
<sequence length="409" mass="45381">MPAFCVSVLNSPRLAQITHRASSTVHLFCTNMNSCALTPPNCSTLSDTVIGTVMQRSTWITRGKESAPVADTKRNSVNVHPRRHTYRRAPHQKSFLPSKDVAKTPGETPKNTVLSSRVADLIGQTGLSSGRRRASCLSSDLETVKNIIASIKKTDHNITAELQQAIVAEALKKKIRHRERCRINQARYRQRQMQVETEIEDVIAKIRSEIKELERKSNGTVRPPTTPTGFALASEYFRQFNYYVSSPGTLFKMAFKFLNETMAPDVMGGSFFGVDAQLENWRLFALYFDDVRVDLTGLNTPTSDTLVAGTVTRVTITTNTLCRAFPHLNRDGTGGSKGGVWSPLAAKMLGKSLVMRGSVSFRWDSATDKVVSIYSQADMLTPMLNLLGSLEDVSCAFYKARVTPDCRFV</sequence>
<name>A0A0W8DGD5_PHYNI</name>
<comment type="caution">
    <text evidence="1">The sequence shown here is derived from an EMBL/GenBank/DDBJ whole genome shotgun (WGS) entry which is preliminary data.</text>
</comment>
<dbReference type="AlphaFoldDB" id="A0A0W8DGD5"/>
<organism evidence="1 2">
    <name type="scientific">Phytophthora nicotianae</name>
    <name type="common">Potato buckeye rot agent</name>
    <name type="synonym">Phytophthora parasitica</name>
    <dbReference type="NCBI Taxonomy" id="4792"/>
    <lineage>
        <taxon>Eukaryota</taxon>
        <taxon>Sar</taxon>
        <taxon>Stramenopiles</taxon>
        <taxon>Oomycota</taxon>
        <taxon>Peronosporomycetes</taxon>
        <taxon>Peronosporales</taxon>
        <taxon>Peronosporaceae</taxon>
        <taxon>Phytophthora</taxon>
    </lineage>
</organism>